<accession>A0A8T1KUT7</accession>
<gene>
    <name evidence="1" type="ORF">PC117_g16214</name>
    <name evidence="2" type="ORF">PC118_g17859</name>
    <name evidence="3" type="ORF">PC129_g8801</name>
</gene>
<reference evidence="1" key="1">
    <citation type="submission" date="2018-10" db="EMBL/GenBank/DDBJ databases">
        <title>Effector identification in a new, highly contiguous assembly of the strawberry crown rot pathogen Phytophthora cactorum.</title>
        <authorList>
            <person name="Armitage A.D."/>
            <person name="Nellist C.F."/>
            <person name="Bates H."/>
            <person name="Vickerstaff R.J."/>
            <person name="Harrison R.J."/>
        </authorList>
    </citation>
    <scope>NUCLEOTIDE SEQUENCE</scope>
    <source>
        <strain evidence="1">4040</strain>
        <strain evidence="2">P415</strain>
        <strain evidence="3">P421</strain>
    </source>
</reference>
<evidence type="ECO:0000313" key="2">
    <source>
        <dbReference type="EMBL" id="KAG2968699.1"/>
    </source>
</evidence>
<dbReference type="Proteomes" id="UP000697107">
    <property type="component" value="Unassembled WGS sequence"/>
</dbReference>
<comment type="caution">
    <text evidence="1">The sequence shown here is derived from an EMBL/GenBank/DDBJ whole genome shotgun (WGS) entry which is preliminary data.</text>
</comment>
<dbReference type="EMBL" id="RCMK01000567">
    <property type="protein sequence ID" value="KAG2921513.1"/>
    <property type="molecule type" value="Genomic_DNA"/>
</dbReference>
<dbReference type="EMBL" id="RCMV01000264">
    <property type="protein sequence ID" value="KAG3220438.1"/>
    <property type="molecule type" value="Genomic_DNA"/>
</dbReference>
<dbReference type="Proteomes" id="UP000760860">
    <property type="component" value="Unassembled WGS sequence"/>
</dbReference>
<dbReference type="AlphaFoldDB" id="A0A8T1KUT7"/>
<organism evidence="1 4">
    <name type="scientific">Phytophthora cactorum</name>
    <dbReference type="NCBI Taxonomy" id="29920"/>
    <lineage>
        <taxon>Eukaryota</taxon>
        <taxon>Sar</taxon>
        <taxon>Stramenopiles</taxon>
        <taxon>Oomycota</taxon>
        <taxon>Peronosporomycetes</taxon>
        <taxon>Peronosporales</taxon>
        <taxon>Peronosporaceae</taxon>
        <taxon>Phytophthora</taxon>
    </lineage>
</organism>
<evidence type="ECO:0000313" key="1">
    <source>
        <dbReference type="EMBL" id="KAG2921513.1"/>
    </source>
</evidence>
<evidence type="ECO:0000313" key="3">
    <source>
        <dbReference type="EMBL" id="KAG3220438.1"/>
    </source>
</evidence>
<dbReference type="Proteomes" id="UP000736787">
    <property type="component" value="Unassembled WGS sequence"/>
</dbReference>
<protein>
    <submittedName>
        <fullName evidence="1">Uncharacterized protein</fullName>
    </submittedName>
</protein>
<evidence type="ECO:0000313" key="4">
    <source>
        <dbReference type="Proteomes" id="UP000736787"/>
    </source>
</evidence>
<sequence length="46" mass="5267">MVSLICKLTVFPTLDLVRDNAVDVHRLGVWALIDDPAFRCRGWQEP</sequence>
<proteinExistence type="predicted"/>
<dbReference type="EMBL" id="RCML01000841">
    <property type="protein sequence ID" value="KAG2968699.1"/>
    <property type="molecule type" value="Genomic_DNA"/>
</dbReference>
<name>A0A8T1KUT7_9STRA</name>